<feature type="transmembrane region" description="Helical" evidence="6">
    <location>
        <begin position="225"/>
        <end position="246"/>
    </location>
</feature>
<evidence type="ECO:0000313" key="9">
    <source>
        <dbReference type="Proteomes" id="UP000800094"/>
    </source>
</evidence>
<evidence type="ECO:0000256" key="1">
    <source>
        <dbReference type="ARBA" id="ARBA00004141"/>
    </source>
</evidence>
<feature type="transmembrane region" description="Helical" evidence="6">
    <location>
        <begin position="252"/>
        <end position="274"/>
    </location>
</feature>
<evidence type="ECO:0000256" key="3">
    <source>
        <dbReference type="ARBA" id="ARBA00022989"/>
    </source>
</evidence>
<dbReference type="FunFam" id="1.20.1250.20:FF:000011">
    <property type="entry name" value="MFS multidrug transporter, putative"/>
    <property type="match status" value="1"/>
</dbReference>
<dbReference type="CDD" id="cd17323">
    <property type="entry name" value="MFS_Tpo1_MDR_like"/>
    <property type="match status" value="1"/>
</dbReference>
<dbReference type="Proteomes" id="UP000800094">
    <property type="component" value="Unassembled WGS sequence"/>
</dbReference>
<dbReference type="InterPro" id="IPR020846">
    <property type="entry name" value="MFS_dom"/>
</dbReference>
<reference evidence="8" key="1">
    <citation type="journal article" date="2020" name="Stud. Mycol.">
        <title>101 Dothideomycetes genomes: a test case for predicting lifestyles and emergence of pathogens.</title>
        <authorList>
            <person name="Haridas S."/>
            <person name="Albert R."/>
            <person name="Binder M."/>
            <person name="Bloem J."/>
            <person name="Labutti K."/>
            <person name="Salamov A."/>
            <person name="Andreopoulos B."/>
            <person name="Baker S."/>
            <person name="Barry K."/>
            <person name="Bills G."/>
            <person name="Bluhm B."/>
            <person name="Cannon C."/>
            <person name="Castanera R."/>
            <person name="Culley D."/>
            <person name="Daum C."/>
            <person name="Ezra D."/>
            <person name="Gonzalez J."/>
            <person name="Henrissat B."/>
            <person name="Kuo A."/>
            <person name="Liang C."/>
            <person name="Lipzen A."/>
            <person name="Lutzoni F."/>
            <person name="Magnuson J."/>
            <person name="Mondo S."/>
            <person name="Nolan M."/>
            <person name="Ohm R."/>
            <person name="Pangilinan J."/>
            <person name="Park H.-J."/>
            <person name="Ramirez L."/>
            <person name="Alfaro M."/>
            <person name="Sun H."/>
            <person name="Tritt A."/>
            <person name="Yoshinaga Y."/>
            <person name="Zwiers L.-H."/>
            <person name="Turgeon B."/>
            <person name="Goodwin S."/>
            <person name="Spatafora J."/>
            <person name="Crous P."/>
            <person name="Grigoriev I."/>
        </authorList>
    </citation>
    <scope>NUCLEOTIDE SEQUENCE</scope>
    <source>
        <strain evidence="8">CBS 122368</strain>
    </source>
</reference>
<sequence>MADTRPARTALSTSRTRSRSRPSRPSSPPLHRILSNQFPDDHSVYHHENGEGVHVDTDVESLHKTETERRRAELEDESDSAADEAELSEKDGVTHEVNGETTILEIRNGIVDERDVEAQPAQLEKKKSSRSIKDPNLVTWDSPEDPANPKNWSMKRKWAATFIVSSFTLVSPVSSSMIAPALSSISRDFKITNEVEAQLTLSIFVLAYSIGPLFLGPLSEIYGRVIVLQLSNLFYLAWNLGCGFAQNKAQLMAFRFMSGLGGSAPLAIGGGLLGDTFYPEQRGRAISIYSLAPLLGPAIGPIAGGFIAENTTWRWCFWATTIFTAMVQCFGIFFLQETYAPKLLAWKRDRLRKETGNMNLHTEYDSPDKTLFKTIKVALQRPFRLLGTQPIVQVLALYMAYLYGLMYLMLSTFPLLWSDHYGESVGIGSLNFISMALGFFLGTQITAPLNDALYRRLKKKNNGVGKPEFRVPIMVPASIVVPAGLFWYGWSSQAKVHWIMPNIGACLFCAGTIVSFQCIQTYLVDSYTRYAASAIAAATVLRSLAGFGFPLFAPYMYQALDFGWGNSLLGFIAIALGVPAPFLLWRYGATLRGKSQFAAGG</sequence>
<feature type="region of interest" description="Disordered" evidence="5">
    <location>
        <begin position="1"/>
        <end position="100"/>
    </location>
</feature>
<feature type="transmembrane region" description="Helical" evidence="6">
    <location>
        <begin position="286"/>
        <end position="306"/>
    </location>
</feature>
<feature type="transmembrane region" description="Helical" evidence="6">
    <location>
        <begin position="158"/>
        <end position="179"/>
    </location>
</feature>
<feature type="compositionally biased region" description="Basic and acidic residues" evidence="5">
    <location>
        <begin position="39"/>
        <end position="73"/>
    </location>
</feature>
<keyword evidence="3 6" id="KW-1133">Transmembrane helix</keyword>
<keyword evidence="9" id="KW-1185">Reference proteome</keyword>
<feature type="transmembrane region" description="Helical" evidence="6">
    <location>
        <begin position="564"/>
        <end position="585"/>
    </location>
</feature>
<feature type="transmembrane region" description="Helical" evidence="6">
    <location>
        <begin position="312"/>
        <end position="335"/>
    </location>
</feature>
<proteinExistence type="predicted"/>
<feature type="compositionally biased region" description="Basic and acidic residues" evidence="5">
    <location>
        <begin position="87"/>
        <end position="98"/>
    </location>
</feature>
<evidence type="ECO:0000259" key="7">
    <source>
        <dbReference type="PROSITE" id="PS50850"/>
    </source>
</evidence>
<dbReference type="Gene3D" id="1.20.1250.20">
    <property type="entry name" value="MFS general substrate transporter like domains"/>
    <property type="match status" value="1"/>
</dbReference>
<feature type="transmembrane region" description="Helical" evidence="6">
    <location>
        <begin position="391"/>
        <end position="410"/>
    </location>
</feature>
<dbReference type="GO" id="GO:0022857">
    <property type="term" value="F:transmembrane transporter activity"/>
    <property type="evidence" value="ECO:0007669"/>
    <property type="project" value="InterPro"/>
</dbReference>
<evidence type="ECO:0000256" key="6">
    <source>
        <dbReference type="SAM" id="Phobius"/>
    </source>
</evidence>
<feature type="transmembrane region" description="Helical" evidence="6">
    <location>
        <begin position="530"/>
        <end position="552"/>
    </location>
</feature>
<feature type="transmembrane region" description="Helical" evidence="6">
    <location>
        <begin position="496"/>
        <end position="518"/>
    </location>
</feature>
<evidence type="ECO:0000256" key="5">
    <source>
        <dbReference type="SAM" id="MobiDB-lite"/>
    </source>
</evidence>
<feature type="region of interest" description="Disordered" evidence="5">
    <location>
        <begin position="115"/>
        <end position="149"/>
    </location>
</feature>
<dbReference type="AlphaFoldDB" id="A0A6A6HVG5"/>
<feature type="transmembrane region" description="Helical" evidence="6">
    <location>
        <begin position="199"/>
        <end position="218"/>
    </location>
</feature>
<accession>A0A6A6HVG5</accession>
<evidence type="ECO:0000256" key="2">
    <source>
        <dbReference type="ARBA" id="ARBA00022692"/>
    </source>
</evidence>
<keyword evidence="2 6" id="KW-0812">Transmembrane</keyword>
<protein>
    <submittedName>
        <fullName evidence="8">Putative MFS multidrug transporter</fullName>
    </submittedName>
</protein>
<dbReference type="GeneID" id="54587469"/>
<feature type="domain" description="Major facilitator superfamily (MFS) profile" evidence="7">
    <location>
        <begin position="160"/>
        <end position="592"/>
    </location>
</feature>
<dbReference type="Pfam" id="PF07690">
    <property type="entry name" value="MFS_1"/>
    <property type="match status" value="1"/>
</dbReference>
<dbReference type="RefSeq" id="XP_033676726.1">
    <property type="nucleotide sequence ID" value="XM_033834139.1"/>
</dbReference>
<dbReference type="InterPro" id="IPR036259">
    <property type="entry name" value="MFS_trans_sf"/>
</dbReference>
<name>A0A6A6HVG5_9PLEO</name>
<dbReference type="PANTHER" id="PTHR23502:SF60">
    <property type="entry name" value="MAJOR FACILITATOR SUPERFAMILY (MFS) PROFILE DOMAIN-CONTAINING PROTEIN-RELATED"/>
    <property type="match status" value="1"/>
</dbReference>
<dbReference type="InterPro" id="IPR011701">
    <property type="entry name" value="MFS"/>
</dbReference>
<gene>
    <name evidence="8" type="ORF">BU26DRAFT_571475</name>
</gene>
<keyword evidence="4 6" id="KW-0472">Membrane</keyword>
<dbReference type="GO" id="GO:0016020">
    <property type="term" value="C:membrane"/>
    <property type="evidence" value="ECO:0007669"/>
    <property type="project" value="UniProtKB-SubCell"/>
</dbReference>
<dbReference type="PANTHER" id="PTHR23502">
    <property type="entry name" value="MAJOR FACILITATOR SUPERFAMILY"/>
    <property type="match status" value="1"/>
</dbReference>
<feature type="transmembrane region" description="Helical" evidence="6">
    <location>
        <begin position="430"/>
        <end position="450"/>
    </location>
</feature>
<feature type="compositionally biased region" description="Acidic residues" evidence="5">
    <location>
        <begin position="74"/>
        <end position="86"/>
    </location>
</feature>
<organism evidence="8 9">
    <name type="scientific">Trematosphaeria pertusa</name>
    <dbReference type="NCBI Taxonomy" id="390896"/>
    <lineage>
        <taxon>Eukaryota</taxon>
        <taxon>Fungi</taxon>
        <taxon>Dikarya</taxon>
        <taxon>Ascomycota</taxon>
        <taxon>Pezizomycotina</taxon>
        <taxon>Dothideomycetes</taxon>
        <taxon>Pleosporomycetidae</taxon>
        <taxon>Pleosporales</taxon>
        <taxon>Massarineae</taxon>
        <taxon>Trematosphaeriaceae</taxon>
        <taxon>Trematosphaeria</taxon>
    </lineage>
</organism>
<feature type="transmembrane region" description="Helical" evidence="6">
    <location>
        <begin position="471"/>
        <end position="490"/>
    </location>
</feature>
<dbReference type="PROSITE" id="PS50850">
    <property type="entry name" value="MFS"/>
    <property type="match status" value="1"/>
</dbReference>
<comment type="subcellular location">
    <subcellularLocation>
        <location evidence="1">Membrane</location>
        <topology evidence="1">Multi-pass membrane protein</topology>
    </subcellularLocation>
</comment>
<dbReference type="EMBL" id="ML987210">
    <property type="protein sequence ID" value="KAF2241722.1"/>
    <property type="molecule type" value="Genomic_DNA"/>
</dbReference>
<evidence type="ECO:0000256" key="4">
    <source>
        <dbReference type="ARBA" id="ARBA00023136"/>
    </source>
</evidence>
<dbReference type="OrthoDB" id="6770063at2759"/>
<dbReference type="SUPFAM" id="SSF103473">
    <property type="entry name" value="MFS general substrate transporter"/>
    <property type="match status" value="1"/>
</dbReference>
<evidence type="ECO:0000313" key="8">
    <source>
        <dbReference type="EMBL" id="KAF2241722.1"/>
    </source>
</evidence>